<dbReference type="Proteomes" id="UP001497457">
    <property type="component" value="Chromosome 21rd"/>
</dbReference>
<dbReference type="InterPro" id="IPR013623">
    <property type="entry name" value="NADPH_Ox"/>
</dbReference>
<feature type="transmembrane region" description="Helical" evidence="13">
    <location>
        <begin position="647"/>
        <end position="666"/>
    </location>
</feature>
<dbReference type="PANTHER" id="PTHR11972">
    <property type="entry name" value="NADPH OXIDASE"/>
    <property type="match status" value="1"/>
</dbReference>
<dbReference type="GO" id="GO:0016020">
    <property type="term" value="C:membrane"/>
    <property type="evidence" value="ECO:0007669"/>
    <property type="project" value="UniProtKB-SubCell"/>
</dbReference>
<dbReference type="PRINTS" id="PR00466">
    <property type="entry name" value="GP91PHOX"/>
</dbReference>
<dbReference type="SFLD" id="SFLDG01169">
    <property type="entry name" value="NADPH_oxidase_subgroup_(NOX)"/>
    <property type="match status" value="1"/>
</dbReference>
<dbReference type="InterPro" id="IPR002048">
    <property type="entry name" value="EF_hand_dom"/>
</dbReference>
<evidence type="ECO:0000256" key="13">
    <source>
        <dbReference type="SAM" id="Phobius"/>
    </source>
</evidence>
<accession>A0ABC9AHN4</accession>
<evidence type="ECO:0000259" key="14">
    <source>
        <dbReference type="PROSITE" id="PS50222"/>
    </source>
</evidence>
<dbReference type="InterPro" id="IPR017927">
    <property type="entry name" value="FAD-bd_FR_type"/>
</dbReference>
<keyword evidence="8" id="KW-0106">Calcium</keyword>
<evidence type="ECO:0000256" key="1">
    <source>
        <dbReference type="ARBA" id="ARBA00004141"/>
    </source>
</evidence>
<feature type="transmembrane region" description="Helical" evidence="13">
    <location>
        <begin position="495"/>
        <end position="512"/>
    </location>
</feature>
<evidence type="ECO:0000256" key="8">
    <source>
        <dbReference type="ARBA" id="ARBA00022837"/>
    </source>
</evidence>
<dbReference type="GO" id="GO:0016175">
    <property type="term" value="F:superoxide-generating NAD(P)H oxidase activity"/>
    <property type="evidence" value="ECO:0007669"/>
    <property type="project" value="UniProtKB-ARBA"/>
</dbReference>
<dbReference type="InterPro" id="IPR013121">
    <property type="entry name" value="Fe_red_NAD-bd_6"/>
</dbReference>
<dbReference type="AlphaFoldDB" id="A0ABC9AHN4"/>
<dbReference type="GO" id="GO:0042742">
    <property type="term" value="P:defense response to bacterium"/>
    <property type="evidence" value="ECO:0007669"/>
    <property type="project" value="UniProtKB-ARBA"/>
</dbReference>
<feature type="transmembrane region" description="Helical" evidence="13">
    <location>
        <begin position="357"/>
        <end position="376"/>
    </location>
</feature>
<evidence type="ECO:0000256" key="5">
    <source>
        <dbReference type="ARBA" id="ARBA00022692"/>
    </source>
</evidence>
<keyword evidence="11" id="KW-0560">Oxidoreductase</keyword>
<dbReference type="Gene3D" id="1.10.238.10">
    <property type="entry name" value="EF-hand"/>
    <property type="match status" value="1"/>
</dbReference>
<evidence type="ECO:0000313" key="16">
    <source>
        <dbReference type="EMBL" id="CAL4979977.1"/>
    </source>
</evidence>
<dbReference type="Pfam" id="PF08030">
    <property type="entry name" value="NAD_binding_6"/>
    <property type="match status" value="1"/>
</dbReference>
<keyword evidence="12 13" id="KW-0472">Membrane</keyword>
<feature type="transmembrane region" description="Helical" evidence="13">
    <location>
        <begin position="278"/>
        <end position="297"/>
    </location>
</feature>
<keyword evidence="10 13" id="KW-1133">Transmembrane helix</keyword>
<evidence type="ECO:0000256" key="6">
    <source>
        <dbReference type="ARBA" id="ARBA00022723"/>
    </source>
</evidence>
<evidence type="ECO:0000259" key="15">
    <source>
        <dbReference type="PROSITE" id="PS51384"/>
    </source>
</evidence>
<evidence type="ECO:0000256" key="3">
    <source>
        <dbReference type="ARBA" id="ARBA00022559"/>
    </source>
</evidence>
<dbReference type="PROSITE" id="PS51384">
    <property type="entry name" value="FAD_FR"/>
    <property type="match status" value="1"/>
</dbReference>
<keyword evidence="17" id="KW-1185">Reference proteome</keyword>
<dbReference type="Pfam" id="PF01794">
    <property type="entry name" value="Ferric_reduct"/>
    <property type="match status" value="1"/>
</dbReference>
<keyword evidence="7" id="KW-0274">FAD</keyword>
<evidence type="ECO:0000256" key="12">
    <source>
        <dbReference type="ARBA" id="ARBA00023136"/>
    </source>
</evidence>
<dbReference type="PANTHER" id="PTHR11972:SF197">
    <property type="entry name" value="RESPIRATORY BURST OXIDASE HOMOLOG PROTEIN D"/>
    <property type="match status" value="1"/>
</dbReference>
<keyword evidence="3" id="KW-0575">Peroxidase</keyword>
<dbReference type="SUPFAM" id="SSF52343">
    <property type="entry name" value="Ferredoxin reductase-like, C-terminal NADP-linked domain"/>
    <property type="match status" value="1"/>
</dbReference>
<dbReference type="EMBL" id="OZ075131">
    <property type="protein sequence ID" value="CAL4979977.1"/>
    <property type="molecule type" value="Genomic_DNA"/>
</dbReference>
<dbReference type="Gene3D" id="2.40.30.10">
    <property type="entry name" value="Translation factors"/>
    <property type="match status" value="1"/>
</dbReference>
<name>A0ABC9AHN4_9POAL</name>
<dbReference type="Pfam" id="PF08414">
    <property type="entry name" value="NADPH_Ox"/>
    <property type="match status" value="1"/>
</dbReference>
<organism evidence="16 17">
    <name type="scientific">Urochloa decumbens</name>
    <dbReference type="NCBI Taxonomy" id="240449"/>
    <lineage>
        <taxon>Eukaryota</taxon>
        <taxon>Viridiplantae</taxon>
        <taxon>Streptophyta</taxon>
        <taxon>Embryophyta</taxon>
        <taxon>Tracheophyta</taxon>
        <taxon>Spermatophyta</taxon>
        <taxon>Magnoliopsida</taxon>
        <taxon>Liliopsida</taxon>
        <taxon>Poales</taxon>
        <taxon>Poaceae</taxon>
        <taxon>PACMAD clade</taxon>
        <taxon>Panicoideae</taxon>
        <taxon>Panicodae</taxon>
        <taxon>Paniceae</taxon>
        <taxon>Melinidinae</taxon>
        <taxon>Urochloa</taxon>
    </lineage>
</organism>
<dbReference type="Pfam" id="PF08022">
    <property type="entry name" value="FAD_binding_8"/>
    <property type="match status" value="1"/>
</dbReference>
<dbReference type="GO" id="GO:0004601">
    <property type="term" value="F:peroxidase activity"/>
    <property type="evidence" value="ECO:0007669"/>
    <property type="project" value="UniProtKB-KW"/>
</dbReference>
<keyword evidence="9" id="KW-0521">NADP</keyword>
<evidence type="ECO:0000256" key="7">
    <source>
        <dbReference type="ARBA" id="ARBA00022827"/>
    </source>
</evidence>
<feature type="domain" description="FAD-binding FR-type" evidence="15">
    <location>
        <begin position="507"/>
        <end position="643"/>
    </location>
</feature>
<dbReference type="FunFam" id="2.40.30.10:FF:000059">
    <property type="entry name" value="dual oxidase isoform X1"/>
    <property type="match status" value="1"/>
</dbReference>
<comment type="subcellular location">
    <subcellularLocation>
        <location evidence="1">Membrane</location>
        <topology evidence="1">Multi-pass membrane protein</topology>
    </subcellularLocation>
</comment>
<feature type="domain" description="EF-hand" evidence="14">
    <location>
        <begin position="157"/>
        <end position="192"/>
    </location>
</feature>
<reference evidence="16 17" key="2">
    <citation type="submission" date="2024-10" db="EMBL/GenBank/DDBJ databases">
        <authorList>
            <person name="Ryan C."/>
        </authorList>
    </citation>
    <scope>NUCLEOTIDE SEQUENCE [LARGE SCALE GENOMIC DNA]</scope>
</reference>
<keyword evidence="6" id="KW-0479">Metal-binding</keyword>
<dbReference type="InterPro" id="IPR050369">
    <property type="entry name" value="RBOH/FRE"/>
</dbReference>
<evidence type="ECO:0000256" key="2">
    <source>
        <dbReference type="ARBA" id="ARBA00007975"/>
    </source>
</evidence>
<feature type="transmembrane region" description="Helical" evidence="13">
    <location>
        <begin position="462"/>
        <end position="483"/>
    </location>
</feature>
<dbReference type="GO" id="GO:0046872">
    <property type="term" value="F:metal ion binding"/>
    <property type="evidence" value="ECO:0007669"/>
    <property type="project" value="UniProtKB-KW"/>
</dbReference>
<dbReference type="PROSITE" id="PS50222">
    <property type="entry name" value="EF_HAND_2"/>
    <property type="match status" value="1"/>
</dbReference>
<reference evidence="17" key="1">
    <citation type="submission" date="2024-06" db="EMBL/GenBank/DDBJ databases">
        <authorList>
            <person name="Ryan C."/>
        </authorList>
    </citation>
    <scope>NUCLEOTIDE SEQUENCE [LARGE SCALE GENOMIC DNA]</scope>
</reference>
<evidence type="ECO:0000256" key="10">
    <source>
        <dbReference type="ARBA" id="ARBA00022989"/>
    </source>
</evidence>
<dbReference type="SUPFAM" id="SSF63380">
    <property type="entry name" value="Riboflavin synthase domain-like"/>
    <property type="match status" value="1"/>
</dbReference>
<evidence type="ECO:0000256" key="11">
    <source>
        <dbReference type="ARBA" id="ARBA00023002"/>
    </source>
</evidence>
<comment type="similarity">
    <text evidence="2">Belongs to the RBOH (TC 5.B.1.3) family.</text>
</comment>
<dbReference type="CDD" id="cd06186">
    <property type="entry name" value="NOX_Duox_like_FAD_NADP"/>
    <property type="match status" value="1"/>
</dbReference>
<dbReference type="Gene3D" id="3.40.50.80">
    <property type="entry name" value="Nucleotide-binding domain of ferredoxin-NADP reductase (FNR) module"/>
    <property type="match status" value="1"/>
</dbReference>
<dbReference type="InterPro" id="IPR013130">
    <property type="entry name" value="Fe3_Rdtase_TM_dom"/>
</dbReference>
<gene>
    <name evidence="16" type="ORF">URODEC1_LOCUS55453</name>
</gene>
<evidence type="ECO:0000256" key="9">
    <source>
        <dbReference type="ARBA" id="ARBA00022857"/>
    </source>
</evidence>
<keyword evidence="5 13" id="KW-0812">Transmembrane</keyword>
<sequence>MDNHRAGAPDDVLEMASQSAAAAAPSVSGVRDGSVVAAVHRVEPDSQPQVVARTTPRGGRSADRSLLGAALTLKGLNFVRADMRGVAGWASVEKRFNQLQVDGHLLRSRFGKCVGLEGSDEFAMLLFDALARRQNISSHNITKEELRQFWDQISNTSSETRLQIFFDMVVKNTDGRITEDDVKEIIDLSASSNKLRKIKERAADYAHLIMEELDPGNVGHIRLENLKEMLMLRQAHAHGHSVVNQMLRESLRPTAEPNSLRRRCRSTHYFIENNWKHVWVMLLWLSICAGLFVWKFLQYRRRFLFEVMGYCICVAKGGAETLKFNMALILLPVCRNTITWIRNFTVVTRVVPIDDSLNFHQVIAVGITIGMGLHIIPHLTCDFQRLRHAADAEYAPLARYFGTTRDRRPPSYWWFLRSTEGWTGLTMLALMAIAFTLALPSFRRGRMWRLPRLLRDLTGFNAFWYTHHLFVIVYALLVVHGHFLYLTQKWYKNSTWMYLVVPMCMYACERLMRLLRSTMLSVKILKVVVYPASTLSLHFSKPQGFEYKSGQYIFLNCPAISLLQWHPFCITSAPQDSYVSVHIRTRGDWTSRLRTIFSEVCQPPMEGKSGLLWAEYDCNDNDRPNPCYPKVLIDGPYSLAVQDYKQYQAVLLISLGIGVAPMMSIVKDVINNMKQLRYDLESGLTNNSVSSSSFSTPRVYFYWVTREEASSDWIRSIMDEVAETDKKGFVEFHTYCSSIYEEGDARSELIAVLQSLNFAKTGVDIITGTSVKTHFGRPNWCNVYKRIALNHRDQRVGVFYCGEPVLVQQLRELAQDFSWKTTTKFEFHGMNF</sequence>
<protein>
    <submittedName>
        <fullName evidence="16">Uncharacterized protein</fullName>
    </submittedName>
</protein>
<dbReference type="GO" id="GO:0009653">
    <property type="term" value="P:anatomical structure morphogenesis"/>
    <property type="evidence" value="ECO:0007669"/>
    <property type="project" value="UniProtKB-ARBA"/>
</dbReference>
<evidence type="ECO:0000313" key="17">
    <source>
        <dbReference type="Proteomes" id="UP001497457"/>
    </source>
</evidence>
<dbReference type="InterPro" id="IPR011992">
    <property type="entry name" value="EF-hand-dom_pair"/>
</dbReference>
<feature type="transmembrane region" description="Helical" evidence="13">
    <location>
        <begin position="422"/>
        <end position="442"/>
    </location>
</feature>
<dbReference type="InterPro" id="IPR013112">
    <property type="entry name" value="FAD-bd_8"/>
</dbReference>
<dbReference type="SUPFAM" id="SSF47473">
    <property type="entry name" value="EF-hand"/>
    <property type="match status" value="1"/>
</dbReference>
<keyword evidence="4" id="KW-0285">Flavoprotein</keyword>
<evidence type="ECO:0000256" key="4">
    <source>
        <dbReference type="ARBA" id="ARBA00022630"/>
    </source>
</evidence>
<dbReference type="InterPro" id="IPR017938">
    <property type="entry name" value="Riboflavin_synthase-like_b-brl"/>
</dbReference>
<proteinExistence type="inferred from homology"/>
<dbReference type="InterPro" id="IPR039261">
    <property type="entry name" value="FNR_nucleotide-bd"/>
</dbReference>
<dbReference type="InterPro" id="IPR000778">
    <property type="entry name" value="Cyt_b245_heavy_chain"/>
</dbReference>